<gene>
    <name evidence="1" type="ORF">E5355_18715</name>
</gene>
<dbReference type="SUPFAM" id="SSF54001">
    <property type="entry name" value="Cysteine proteinases"/>
    <property type="match status" value="1"/>
</dbReference>
<accession>A0A4S2AB24</accession>
<dbReference type="InterPro" id="IPR038765">
    <property type="entry name" value="Papain-like_cys_pep_sf"/>
</dbReference>
<evidence type="ECO:0000313" key="1">
    <source>
        <dbReference type="EMBL" id="TGX97837.1"/>
    </source>
</evidence>
<dbReference type="Proteomes" id="UP000310532">
    <property type="component" value="Unassembled WGS sequence"/>
</dbReference>
<evidence type="ECO:0008006" key="3">
    <source>
        <dbReference type="Google" id="ProtNLM"/>
    </source>
</evidence>
<evidence type="ECO:0000313" key="2">
    <source>
        <dbReference type="Proteomes" id="UP000310532"/>
    </source>
</evidence>
<dbReference type="PROSITE" id="PS51257">
    <property type="entry name" value="PROKAR_LIPOPROTEIN"/>
    <property type="match status" value="1"/>
</dbReference>
<dbReference type="PANTHER" id="PTHR35532">
    <property type="entry name" value="SIMILAR TO POLYHYDROXYALKANOATE DEPOLYMERASE"/>
    <property type="match status" value="1"/>
</dbReference>
<dbReference type="PANTHER" id="PTHR35532:SF5">
    <property type="entry name" value="CARBOHYDRATE-BINDING DOMAIN-CONTAINING PROTEIN"/>
    <property type="match status" value="1"/>
</dbReference>
<name>A0A4S2AB24_9BACE</name>
<dbReference type="AlphaFoldDB" id="A0A4S2AB24"/>
<keyword evidence="2" id="KW-1185">Reference proteome</keyword>
<reference evidence="1 2" key="1">
    <citation type="submission" date="2019-04" db="EMBL/GenBank/DDBJ databases">
        <title>Microbes associate with the intestines of laboratory mice.</title>
        <authorList>
            <person name="Navarre W."/>
            <person name="Wong E."/>
            <person name="Huang K."/>
            <person name="Tropini C."/>
            <person name="Ng K."/>
            <person name="Yu B."/>
        </authorList>
    </citation>
    <scope>NUCLEOTIDE SEQUENCE [LARGE SCALE GENOMIC DNA]</scope>
    <source>
        <strain evidence="1 2">NM69_E16B</strain>
    </source>
</reference>
<comment type="caution">
    <text evidence="1">The sequence shown here is derived from an EMBL/GenBank/DDBJ whole genome shotgun (WGS) entry which is preliminary data.</text>
</comment>
<sequence length="630" mass="72511">MLRGILSAGICLLFLLSGCTSDEDRRIEEVLDFAGDNSGELKQVLSHYERQGDGLKLKAARFLIANMEDKYAYDIPDWGAIHDTLRAIKRTGRGENRWKQINYKILPKVYDAQVMTADYLIENIDLAFDAWRQRPWGRHYSFEDFCEYILPYRIGDEPLERWRKEYMERSVFLLDSLYRGTDVIGAADAMQCYANNAGYQYNVDFDLPHYGAPFLRECWMGTCREYADFIIYLFRSAGIPIASDHLKFSPGVNLSHSWVSVQDTTGRFVPIEFETSEARRDWKNLRSKGKVYRSCFSRLEKPIFNGNRYERDVTADYFGENRMLVPVREKREGFIAVHSFSAGWVPIGSYRMGGGCASVENVEPGVILMPVVPDENGKLRENGFAFRWEGDKVSVFKPDMVRRERVRLFRKYPLTNNLLGHLYRMNGLRVEGSDCSDFADAETLAVMRDSSLCLKRYVRMRSGKRYRYVRLLPPAGCVLDFAGLRLYADTAFTAEVDYRRAIASVPVSPKKSLGIESLMDDDNLTFYYTSVKDAPLVLDFGRPVSLGGMLLVPHNDDNYVVKGECYELFYQNGTEGWVSLGRKIAEGDVVEFDFVPSNALLKLHNCTKGREEQVFLWENGMQWFVAHLRW</sequence>
<dbReference type="RefSeq" id="WP_136011515.1">
    <property type="nucleotide sequence ID" value="NZ_SRYZ01000086.1"/>
</dbReference>
<dbReference type="EMBL" id="SRYZ01000086">
    <property type="protein sequence ID" value="TGX97837.1"/>
    <property type="molecule type" value="Genomic_DNA"/>
</dbReference>
<proteinExistence type="predicted"/>
<protein>
    <recommendedName>
        <fullName evidence="3">Peptide-N(4)-(N-acetyl-beta-glucosaminyl)asparagine amidase</fullName>
    </recommendedName>
</protein>
<organism evidence="1 2">
    <name type="scientific">Bacteroides muris</name>
    <name type="common">ex Afrizal et al. 2022</name>
    <dbReference type="NCBI Taxonomy" id="2516960"/>
    <lineage>
        <taxon>Bacteria</taxon>
        <taxon>Pseudomonadati</taxon>
        <taxon>Bacteroidota</taxon>
        <taxon>Bacteroidia</taxon>
        <taxon>Bacteroidales</taxon>
        <taxon>Bacteroidaceae</taxon>
        <taxon>Bacteroides</taxon>
    </lineage>
</organism>